<dbReference type="PROSITE" id="PS50829">
    <property type="entry name" value="GYF"/>
    <property type="match status" value="1"/>
</dbReference>
<accession>A0A251RUU8</accession>
<reference evidence="2 4" key="1">
    <citation type="journal article" date="2017" name="Nature">
        <title>The sunflower genome provides insights into oil metabolism, flowering and Asterid evolution.</title>
        <authorList>
            <person name="Badouin H."/>
            <person name="Gouzy J."/>
            <person name="Grassa C.J."/>
            <person name="Murat F."/>
            <person name="Staton S.E."/>
            <person name="Cottret L."/>
            <person name="Lelandais-Briere C."/>
            <person name="Owens G.L."/>
            <person name="Carrere S."/>
            <person name="Mayjonade B."/>
            <person name="Legrand L."/>
            <person name="Gill N."/>
            <person name="Kane N.C."/>
            <person name="Bowers J.E."/>
            <person name="Hubner S."/>
            <person name="Bellec A."/>
            <person name="Berard A."/>
            <person name="Berges H."/>
            <person name="Blanchet N."/>
            <person name="Boniface M.C."/>
            <person name="Brunel D."/>
            <person name="Catrice O."/>
            <person name="Chaidir N."/>
            <person name="Claudel C."/>
            <person name="Donnadieu C."/>
            <person name="Faraut T."/>
            <person name="Fievet G."/>
            <person name="Helmstetter N."/>
            <person name="King M."/>
            <person name="Knapp S.J."/>
            <person name="Lai Z."/>
            <person name="Le Paslier M.C."/>
            <person name="Lippi Y."/>
            <person name="Lorenzon L."/>
            <person name="Mandel J.R."/>
            <person name="Marage G."/>
            <person name="Marchand G."/>
            <person name="Marquand E."/>
            <person name="Bret-Mestries E."/>
            <person name="Morien E."/>
            <person name="Nambeesan S."/>
            <person name="Nguyen T."/>
            <person name="Pegot-Espagnet P."/>
            <person name="Pouilly N."/>
            <person name="Raftis F."/>
            <person name="Sallet E."/>
            <person name="Schiex T."/>
            <person name="Thomas J."/>
            <person name="Vandecasteele C."/>
            <person name="Vares D."/>
            <person name="Vear F."/>
            <person name="Vautrin S."/>
            <person name="Crespi M."/>
            <person name="Mangin B."/>
            <person name="Burke J.M."/>
            <person name="Salse J."/>
            <person name="Munos S."/>
            <person name="Vincourt P."/>
            <person name="Rieseberg L.H."/>
            <person name="Langlade N.B."/>
        </authorList>
    </citation>
    <scope>NUCLEOTIDE SEQUENCE [LARGE SCALE GENOMIC DNA]</scope>
    <source>
        <strain evidence="4">cv. SF193</strain>
        <tissue evidence="2">Leaves</tissue>
    </source>
</reference>
<proteinExistence type="predicted"/>
<sequence length="168" mass="18753">MHSFENNMNQHVTTNILPEELSLYYRDPQGEIQGPFLGVDIISWFEQGFFGADLPVRVADAPDGAPFLELGVVMPHLVASREYTTTNDASPSLNKGNGFEDASVPVSETGFLSTSDNLHWQLPEFNGLSRKHVQARMPEHEGPLQMFNSEGQTFHDEPMLDQVPINPK</sequence>
<dbReference type="InterPro" id="IPR003169">
    <property type="entry name" value="GYF"/>
</dbReference>
<dbReference type="InParanoid" id="A0A251RUU8"/>
<evidence type="ECO:0000259" key="1">
    <source>
        <dbReference type="PROSITE" id="PS50829"/>
    </source>
</evidence>
<reference evidence="2" key="3">
    <citation type="submission" date="2020-06" db="EMBL/GenBank/DDBJ databases">
        <title>Helianthus annuus Genome sequencing and assembly Release 2.</title>
        <authorList>
            <person name="Gouzy J."/>
            <person name="Langlade N."/>
            <person name="Munos S."/>
        </authorList>
    </citation>
    <scope>NUCLEOTIDE SEQUENCE</scope>
    <source>
        <tissue evidence="2">Leaves</tissue>
    </source>
</reference>
<dbReference type="EMBL" id="CM007906">
    <property type="protein sequence ID" value="OTF88057.1"/>
    <property type="molecule type" value="Genomic_DNA"/>
</dbReference>
<protein>
    <submittedName>
        <fullName evidence="2 3">GYF domain-containing protein</fullName>
    </submittedName>
</protein>
<dbReference type="PANTHER" id="PTHR46992:SF1">
    <property type="entry name" value="GYF DOMAIN-CONTAINING PROTEIN"/>
    <property type="match status" value="1"/>
</dbReference>
<feature type="domain" description="GYF" evidence="1">
    <location>
        <begin position="20"/>
        <end position="71"/>
    </location>
</feature>
<evidence type="ECO:0000313" key="3">
    <source>
        <dbReference type="EMBL" id="OTF88057.1"/>
    </source>
</evidence>
<dbReference type="AlphaFoldDB" id="A0A251RUU8"/>
<dbReference type="Pfam" id="PF02213">
    <property type="entry name" value="GYF"/>
    <property type="match status" value="1"/>
</dbReference>
<dbReference type="EMBL" id="MNCJ02000332">
    <property type="protein sequence ID" value="KAF5757617.1"/>
    <property type="molecule type" value="Genomic_DNA"/>
</dbReference>
<reference evidence="3" key="2">
    <citation type="submission" date="2017-02" db="EMBL/GenBank/DDBJ databases">
        <title>Sunflower complete genome.</title>
        <authorList>
            <person name="Langlade N."/>
            <person name="Munos S."/>
        </authorList>
    </citation>
    <scope>NUCLEOTIDE SEQUENCE [LARGE SCALE GENOMIC DNA]</scope>
    <source>
        <tissue evidence="3">Leaves</tissue>
    </source>
</reference>
<dbReference type="Gene3D" id="3.30.1490.40">
    <property type="match status" value="1"/>
</dbReference>
<dbReference type="STRING" id="4232.A0A251RUU8"/>
<dbReference type="PANTHER" id="PTHR46992">
    <property type="entry name" value="GYF DOMAIN-CONTAINING PROTEIN"/>
    <property type="match status" value="1"/>
</dbReference>
<dbReference type="SMART" id="SM00444">
    <property type="entry name" value="GYF"/>
    <property type="match status" value="1"/>
</dbReference>
<dbReference type="Gramene" id="mRNA:HanXRQr2_Chr17g0828811">
    <property type="protein sequence ID" value="CDS:HanXRQr2_Chr17g0828811.1"/>
    <property type="gene ID" value="HanXRQr2_Chr17g0828811"/>
</dbReference>
<name>A0A251RUU8_HELAN</name>
<organism evidence="3 4">
    <name type="scientific">Helianthus annuus</name>
    <name type="common">Common sunflower</name>
    <dbReference type="NCBI Taxonomy" id="4232"/>
    <lineage>
        <taxon>Eukaryota</taxon>
        <taxon>Viridiplantae</taxon>
        <taxon>Streptophyta</taxon>
        <taxon>Embryophyta</taxon>
        <taxon>Tracheophyta</taxon>
        <taxon>Spermatophyta</taxon>
        <taxon>Magnoliopsida</taxon>
        <taxon>eudicotyledons</taxon>
        <taxon>Gunneridae</taxon>
        <taxon>Pentapetalae</taxon>
        <taxon>asterids</taxon>
        <taxon>campanulids</taxon>
        <taxon>Asterales</taxon>
        <taxon>Asteraceae</taxon>
        <taxon>Asteroideae</taxon>
        <taxon>Heliantheae alliance</taxon>
        <taxon>Heliantheae</taxon>
        <taxon>Helianthus</taxon>
    </lineage>
</organism>
<dbReference type="InterPro" id="IPR035445">
    <property type="entry name" value="GYF-like_dom_sf"/>
</dbReference>
<gene>
    <name evidence="3" type="ORF">HannXRQ_Chr17g0568861</name>
    <name evidence="2" type="ORF">HanXRQr2_Chr17g0828811</name>
</gene>
<dbReference type="Proteomes" id="UP000215914">
    <property type="component" value="Chromosome 17"/>
</dbReference>
<dbReference type="SUPFAM" id="SSF55277">
    <property type="entry name" value="GYF domain"/>
    <property type="match status" value="1"/>
</dbReference>
<keyword evidence="4" id="KW-1185">Reference proteome</keyword>
<evidence type="ECO:0000313" key="4">
    <source>
        <dbReference type="Proteomes" id="UP000215914"/>
    </source>
</evidence>
<evidence type="ECO:0000313" key="2">
    <source>
        <dbReference type="EMBL" id="KAF5757617.1"/>
    </source>
</evidence>